<organism evidence="1 2">
    <name type="scientific">Candidatus Daviesbacteria bacterium GW2011_GWA2_40_9</name>
    <dbReference type="NCBI Taxonomy" id="1618424"/>
    <lineage>
        <taxon>Bacteria</taxon>
        <taxon>Candidatus Daviesiibacteriota</taxon>
    </lineage>
</organism>
<dbReference type="EMBL" id="LCAB01000002">
    <property type="protein sequence ID" value="KKR83707.1"/>
    <property type="molecule type" value="Genomic_DNA"/>
</dbReference>
<comment type="caution">
    <text evidence="1">The sequence shown here is derived from an EMBL/GenBank/DDBJ whole genome shotgun (WGS) entry which is preliminary data.</text>
</comment>
<evidence type="ECO:0000313" key="2">
    <source>
        <dbReference type="Proteomes" id="UP000034601"/>
    </source>
</evidence>
<evidence type="ECO:0000313" key="1">
    <source>
        <dbReference type="EMBL" id="KKR83707.1"/>
    </source>
</evidence>
<gene>
    <name evidence="1" type="ORF">UU29_C0002G0020</name>
</gene>
<sequence length="111" mass="12167">MAEKKKEIPMVNISCTKKIKGTKSRVGKNVTLNKIKKIIKIKAVSIKSTSFAAMAERGKISLGRKTLVIKELLAEMLPVAEVIALAVKVHGTKATKRYIGYGIESVETLKK</sequence>
<proteinExistence type="predicted"/>
<accession>A0A0G0X7U3</accession>
<dbReference type="Proteomes" id="UP000034601">
    <property type="component" value="Unassembled WGS sequence"/>
</dbReference>
<reference evidence="1 2" key="1">
    <citation type="journal article" date="2015" name="Nature">
        <title>rRNA introns, odd ribosomes, and small enigmatic genomes across a large radiation of phyla.</title>
        <authorList>
            <person name="Brown C.T."/>
            <person name="Hug L.A."/>
            <person name="Thomas B.C."/>
            <person name="Sharon I."/>
            <person name="Castelle C.J."/>
            <person name="Singh A."/>
            <person name="Wilkins M.J."/>
            <person name="Williams K.H."/>
            <person name="Banfield J.F."/>
        </authorList>
    </citation>
    <scope>NUCLEOTIDE SEQUENCE [LARGE SCALE GENOMIC DNA]</scope>
</reference>
<name>A0A0G0X7U3_9BACT</name>
<protein>
    <submittedName>
        <fullName evidence="1">Uncharacterized protein</fullName>
    </submittedName>
</protein>
<dbReference type="AlphaFoldDB" id="A0A0G0X7U3"/>